<dbReference type="PIRSF" id="PIRSF002741">
    <property type="entry name" value="MppA"/>
    <property type="match status" value="1"/>
</dbReference>
<dbReference type="InterPro" id="IPR030678">
    <property type="entry name" value="Peptide/Ni-bd"/>
</dbReference>
<dbReference type="PANTHER" id="PTHR30290">
    <property type="entry name" value="PERIPLASMIC BINDING COMPONENT OF ABC TRANSPORTER"/>
    <property type="match status" value="1"/>
</dbReference>
<dbReference type="Gene3D" id="3.10.105.10">
    <property type="entry name" value="Dipeptide-binding Protein, Domain 3"/>
    <property type="match status" value="1"/>
</dbReference>
<comment type="caution">
    <text evidence="6">The sequence shown here is derived from an EMBL/GenBank/DDBJ whole genome shotgun (WGS) entry which is preliminary data.</text>
</comment>
<dbReference type="InterPro" id="IPR000914">
    <property type="entry name" value="SBP_5_dom"/>
</dbReference>
<dbReference type="EMBL" id="MHRQ01000016">
    <property type="protein sequence ID" value="OHA26755.1"/>
    <property type="molecule type" value="Genomic_DNA"/>
</dbReference>
<dbReference type="STRING" id="1802312.A3C06_01255"/>
<keyword evidence="4" id="KW-1133">Transmembrane helix</keyword>
<organism evidence="6 7">
    <name type="scientific">Candidatus Taylorbacteria bacterium RIFCSPHIGHO2_02_FULL_46_13</name>
    <dbReference type="NCBI Taxonomy" id="1802312"/>
    <lineage>
        <taxon>Bacteria</taxon>
        <taxon>Candidatus Tayloriibacteriota</taxon>
    </lineage>
</organism>
<evidence type="ECO:0000259" key="5">
    <source>
        <dbReference type="Pfam" id="PF00496"/>
    </source>
</evidence>
<dbReference type="GO" id="GO:1904680">
    <property type="term" value="F:peptide transmembrane transporter activity"/>
    <property type="evidence" value="ECO:0007669"/>
    <property type="project" value="TreeGrafter"/>
</dbReference>
<keyword evidence="4" id="KW-0472">Membrane</keyword>
<dbReference type="GO" id="GO:0015833">
    <property type="term" value="P:peptide transport"/>
    <property type="evidence" value="ECO:0007669"/>
    <property type="project" value="TreeGrafter"/>
</dbReference>
<keyword evidence="4" id="KW-0812">Transmembrane</keyword>
<evidence type="ECO:0000256" key="3">
    <source>
        <dbReference type="ARBA" id="ARBA00022729"/>
    </source>
</evidence>
<evidence type="ECO:0000256" key="2">
    <source>
        <dbReference type="ARBA" id="ARBA00022448"/>
    </source>
</evidence>
<evidence type="ECO:0000313" key="6">
    <source>
        <dbReference type="EMBL" id="OHA26755.1"/>
    </source>
</evidence>
<dbReference type="InterPro" id="IPR039424">
    <property type="entry name" value="SBP_5"/>
</dbReference>
<name>A0A1G2MSB9_9BACT</name>
<dbReference type="GO" id="GO:0042597">
    <property type="term" value="C:periplasmic space"/>
    <property type="evidence" value="ECO:0007669"/>
    <property type="project" value="UniProtKB-ARBA"/>
</dbReference>
<evidence type="ECO:0000256" key="4">
    <source>
        <dbReference type="SAM" id="Phobius"/>
    </source>
</evidence>
<feature type="domain" description="Solute-binding protein family 5" evidence="5">
    <location>
        <begin position="112"/>
        <end position="471"/>
    </location>
</feature>
<dbReference type="Gene3D" id="3.40.190.10">
    <property type="entry name" value="Periplasmic binding protein-like II"/>
    <property type="match status" value="1"/>
</dbReference>
<proteinExistence type="inferred from homology"/>
<dbReference type="Gene3D" id="3.90.76.10">
    <property type="entry name" value="Dipeptide-binding Protein, Domain 1"/>
    <property type="match status" value="1"/>
</dbReference>
<dbReference type="Proteomes" id="UP000177565">
    <property type="component" value="Unassembled WGS sequence"/>
</dbReference>
<accession>A0A1G2MSB9</accession>
<keyword evidence="2" id="KW-0813">Transport</keyword>
<dbReference type="AlphaFoldDB" id="A0A1G2MSB9"/>
<dbReference type="PANTHER" id="PTHR30290:SF9">
    <property type="entry name" value="OLIGOPEPTIDE-BINDING PROTEIN APPA"/>
    <property type="match status" value="1"/>
</dbReference>
<protein>
    <recommendedName>
        <fullName evidence="5">Solute-binding protein family 5 domain-containing protein</fullName>
    </recommendedName>
</protein>
<dbReference type="GO" id="GO:0043190">
    <property type="term" value="C:ATP-binding cassette (ABC) transporter complex"/>
    <property type="evidence" value="ECO:0007669"/>
    <property type="project" value="InterPro"/>
</dbReference>
<comment type="similarity">
    <text evidence="1">Belongs to the bacterial solute-binding protein 5 family.</text>
</comment>
<reference evidence="6 7" key="1">
    <citation type="journal article" date="2016" name="Nat. Commun.">
        <title>Thousands of microbial genomes shed light on interconnected biogeochemical processes in an aquifer system.</title>
        <authorList>
            <person name="Anantharaman K."/>
            <person name="Brown C.T."/>
            <person name="Hug L.A."/>
            <person name="Sharon I."/>
            <person name="Castelle C.J."/>
            <person name="Probst A.J."/>
            <person name="Thomas B.C."/>
            <person name="Singh A."/>
            <person name="Wilkins M.J."/>
            <person name="Karaoz U."/>
            <person name="Brodie E.L."/>
            <person name="Williams K.H."/>
            <person name="Hubbard S.S."/>
            <person name="Banfield J.F."/>
        </authorList>
    </citation>
    <scope>NUCLEOTIDE SEQUENCE [LARGE SCALE GENOMIC DNA]</scope>
</reference>
<keyword evidence="3" id="KW-0732">Signal</keyword>
<dbReference type="Pfam" id="PF00496">
    <property type="entry name" value="SBP_bac_5"/>
    <property type="match status" value="1"/>
</dbReference>
<sequence>MISDQFKKLISKDFRVGSLEKAARVLASFSLTERLIFLALAIVFASSALTLLVKLNNELTVLVPSNGGSLTEGIIGIPRFINPLLAISDADRDLTTLVYSGLLKVSSTGILIGDLAESYSVSDNGLEYTFVLRENAVFHDGAPVTADDIVFTIKKAQDPNLKSPRRASWEGVTAEKVDNVTVKIKLKNPYPPFLENTTMGILPEHIWKGVDVEQFAFSQYNIEPVGSGPYRVGGIKRSSGGIPSAYTLTPFSKYTLGEAHISKVVLKFYLSEDALVDAYQQGDIESVNSISPHKALALTALGARVESASLPRIFAVFFNQNQAKVFTYKEVRQALYRTVDQERIVTEVLSGYGVPIAGPLPASLFETSPQTTSSTENTLEKRVTEAQALLKKNGWTPNPTDGVLEKKVKKETIRLEFSIATSNSEELKAAAKIIKGDWEKIGAKVSLNFFDTGDLNQNVIRPRTYDSLFFGEVIGRDLDLFAFWHSSQRNDPGLNVSLYANIKADKLLESARTTVLQDMRIEKYRAFAVEVATDMPAAFIYSPDFIYVIPKKIHGMSINAVTIPSDRFLNINEWHIETDRVWKLFAPKTIEDNTLIK</sequence>
<feature type="transmembrane region" description="Helical" evidence="4">
    <location>
        <begin position="35"/>
        <end position="53"/>
    </location>
</feature>
<dbReference type="SUPFAM" id="SSF53850">
    <property type="entry name" value="Periplasmic binding protein-like II"/>
    <property type="match status" value="1"/>
</dbReference>
<gene>
    <name evidence="6" type="ORF">A3C06_01255</name>
</gene>
<evidence type="ECO:0000256" key="1">
    <source>
        <dbReference type="ARBA" id="ARBA00005695"/>
    </source>
</evidence>
<evidence type="ECO:0000313" key="7">
    <source>
        <dbReference type="Proteomes" id="UP000177565"/>
    </source>
</evidence>